<dbReference type="InterPro" id="IPR008775">
    <property type="entry name" value="Phytyl_CoA_dOase-like"/>
</dbReference>
<organism evidence="1 2">
    <name type="scientific">Triparma laevis f. longispina</name>
    <dbReference type="NCBI Taxonomy" id="1714387"/>
    <lineage>
        <taxon>Eukaryota</taxon>
        <taxon>Sar</taxon>
        <taxon>Stramenopiles</taxon>
        <taxon>Ochrophyta</taxon>
        <taxon>Bolidophyceae</taxon>
        <taxon>Parmales</taxon>
        <taxon>Triparmaceae</taxon>
        <taxon>Triparma</taxon>
    </lineage>
</organism>
<sequence>MWRVRRLPEVKRAFSVIWNTDELTTSLDVCNTVCVQGLVALTDCTSATGGLCVIPGSHSSHEAICKQSKVANALKTDFVPIEEDNDVLKLPKNFVKCQAGDLCVWDSRLVHCNTPANLDEVASALATKKAAPTPPRATPPELLRMVAYCCMTPRSFASRETLRMRQLAYETGLSTSHWPHCNIRVPHLDFDGTPGLRINDAPESEIMRNLIGYD</sequence>
<dbReference type="Pfam" id="PF05721">
    <property type="entry name" value="PhyH"/>
    <property type="match status" value="1"/>
</dbReference>
<evidence type="ECO:0000313" key="1">
    <source>
        <dbReference type="EMBL" id="GMI04888.1"/>
    </source>
</evidence>
<accession>A0A9W7CFM7</accession>
<reference evidence="2" key="1">
    <citation type="journal article" date="2023" name="Commun. Biol.">
        <title>Genome analysis of Parmales, the sister group of diatoms, reveals the evolutionary specialization of diatoms from phago-mixotrophs to photoautotrophs.</title>
        <authorList>
            <person name="Ban H."/>
            <person name="Sato S."/>
            <person name="Yoshikawa S."/>
            <person name="Yamada K."/>
            <person name="Nakamura Y."/>
            <person name="Ichinomiya M."/>
            <person name="Sato N."/>
            <person name="Blanc-Mathieu R."/>
            <person name="Endo H."/>
            <person name="Kuwata A."/>
            <person name="Ogata H."/>
        </authorList>
    </citation>
    <scope>NUCLEOTIDE SEQUENCE [LARGE SCALE GENOMIC DNA]</scope>
    <source>
        <strain evidence="2">NIES 3700</strain>
    </source>
</reference>
<keyword evidence="2" id="KW-1185">Reference proteome</keyword>
<dbReference type="PANTHER" id="PTHR31630:SF6">
    <property type="entry name" value="PHYTANOYL-COA DIOXYGENASE-RELATED"/>
    <property type="match status" value="1"/>
</dbReference>
<dbReference type="Proteomes" id="UP001165122">
    <property type="component" value="Unassembled WGS sequence"/>
</dbReference>
<evidence type="ECO:0008006" key="3">
    <source>
        <dbReference type="Google" id="ProtNLM"/>
    </source>
</evidence>
<evidence type="ECO:0000313" key="2">
    <source>
        <dbReference type="Proteomes" id="UP001165122"/>
    </source>
</evidence>
<proteinExistence type="predicted"/>
<comment type="caution">
    <text evidence="1">The sequence shown here is derived from an EMBL/GenBank/DDBJ whole genome shotgun (WGS) entry which is preliminary data.</text>
</comment>
<dbReference type="AlphaFoldDB" id="A0A9W7CFM7"/>
<name>A0A9W7CFM7_9STRA</name>
<dbReference type="PANTHER" id="PTHR31630">
    <property type="entry name" value="PHYTANOYL-COA DIOXYGENASE-RELATED-RELATED"/>
    <property type="match status" value="1"/>
</dbReference>
<gene>
    <name evidence="1" type="ORF">TrLO_g15130</name>
</gene>
<protein>
    <recommendedName>
        <fullName evidence="3">Phytanoyl-CoA dioxygenase</fullName>
    </recommendedName>
</protein>
<dbReference type="EMBL" id="BRXW01000079">
    <property type="protein sequence ID" value="GMI04888.1"/>
    <property type="molecule type" value="Genomic_DNA"/>
</dbReference>
<dbReference type="OrthoDB" id="445007at2759"/>
<dbReference type="Gene3D" id="2.60.120.620">
    <property type="entry name" value="q2cbj1_9rhob like domain"/>
    <property type="match status" value="1"/>
</dbReference>
<dbReference type="SUPFAM" id="SSF51197">
    <property type="entry name" value="Clavaminate synthase-like"/>
    <property type="match status" value="1"/>
</dbReference>